<dbReference type="AlphaFoldDB" id="A0A9P5YS75"/>
<evidence type="ECO:0000313" key="2">
    <source>
        <dbReference type="Proteomes" id="UP000807469"/>
    </source>
</evidence>
<dbReference type="Pfam" id="PF18759">
    <property type="entry name" value="Plavaka"/>
    <property type="match status" value="1"/>
</dbReference>
<gene>
    <name evidence="1" type="ORF">BDN70DRAFT_817868</name>
</gene>
<dbReference type="EMBL" id="MU155479">
    <property type="protein sequence ID" value="KAF9472996.1"/>
    <property type="molecule type" value="Genomic_DNA"/>
</dbReference>
<dbReference type="OrthoDB" id="3199698at2759"/>
<sequence length="74" mass="7844">TRGSILVPVVSGSDKTTVSVATGHQEYHPVYVSSGNISNTARRGHGNSVVPVAFLPIPKGVEFVLLGLIYHVLF</sequence>
<evidence type="ECO:0000313" key="1">
    <source>
        <dbReference type="EMBL" id="KAF9472996.1"/>
    </source>
</evidence>
<proteinExistence type="predicted"/>
<organism evidence="1 2">
    <name type="scientific">Pholiota conissans</name>
    <dbReference type="NCBI Taxonomy" id="109636"/>
    <lineage>
        <taxon>Eukaryota</taxon>
        <taxon>Fungi</taxon>
        <taxon>Dikarya</taxon>
        <taxon>Basidiomycota</taxon>
        <taxon>Agaricomycotina</taxon>
        <taxon>Agaricomycetes</taxon>
        <taxon>Agaricomycetidae</taxon>
        <taxon>Agaricales</taxon>
        <taxon>Agaricineae</taxon>
        <taxon>Strophariaceae</taxon>
        <taxon>Pholiota</taxon>
    </lineage>
</organism>
<comment type="caution">
    <text evidence="1">The sequence shown here is derived from an EMBL/GenBank/DDBJ whole genome shotgun (WGS) entry which is preliminary data.</text>
</comment>
<feature type="non-terminal residue" evidence="1">
    <location>
        <position position="1"/>
    </location>
</feature>
<accession>A0A9P5YS75</accession>
<dbReference type="InterPro" id="IPR041078">
    <property type="entry name" value="Plavaka"/>
</dbReference>
<dbReference type="Proteomes" id="UP000807469">
    <property type="component" value="Unassembled WGS sequence"/>
</dbReference>
<keyword evidence="2" id="KW-1185">Reference proteome</keyword>
<name>A0A9P5YS75_9AGAR</name>
<protein>
    <submittedName>
        <fullName evidence="1">Uncharacterized protein</fullName>
    </submittedName>
</protein>
<reference evidence="1" key="1">
    <citation type="submission" date="2020-11" db="EMBL/GenBank/DDBJ databases">
        <authorList>
            <consortium name="DOE Joint Genome Institute"/>
            <person name="Ahrendt S."/>
            <person name="Riley R."/>
            <person name="Andreopoulos W."/>
            <person name="Labutti K."/>
            <person name="Pangilinan J."/>
            <person name="Ruiz-Duenas F.J."/>
            <person name="Barrasa J.M."/>
            <person name="Sanchez-Garcia M."/>
            <person name="Camarero S."/>
            <person name="Miyauchi S."/>
            <person name="Serrano A."/>
            <person name="Linde D."/>
            <person name="Babiker R."/>
            <person name="Drula E."/>
            <person name="Ayuso-Fernandez I."/>
            <person name="Pacheco R."/>
            <person name="Padilla G."/>
            <person name="Ferreira P."/>
            <person name="Barriuso J."/>
            <person name="Kellner H."/>
            <person name="Castanera R."/>
            <person name="Alfaro M."/>
            <person name="Ramirez L."/>
            <person name="Pisabarro A.G."/>
            <person name="Kuo A."/>
            <person name="Tritt A."/>
            <person name="Lipzen A."/>
            <person name="He G."/>
            <person name="Yan M."/>
            <person name="Ng V."/>
            <person name="Cullen D."/>
            <person name="Martin F."/>
            <person name="Rosso M.-N."/>
            <person name="Henrissat B."/>
            <person name="Hibbett D."/>
            <person name="Martinez A.T."/>
            <person name="Grigoriev I.V."/>
        </authorList>
    </citation>
    <scope>NUCLEOTIDE SEQUENCE</scope>
    <source>
        <strain evidence="1">CIRM-BRFM 674</strain>
    </source>
</reference>